<dbReference type="SUPFAM" id="SSF51735">
    <property type="entry name" value="NAD(P)-binding Rossmann-fold domains"/>
    <property type="match status" value="1"/>
</dbReference>
<feature type="domain" description="NAD(P)-binding" evidence="1">
    <location>
        <begin position="19"/>
        <end position="210"/>
    </location>
</feature>
<dbReference type="Proteomes" id="UP000188219">
    <property type="component" value="Chromosome"/>
</dbReference>
<dbReference type="KEGG" id="maga:Mag101_09565"/>
<sequence>MDKLEEEIGKDARKLIVFGASGRTGQHFVRQALDSGYFITACARNLAAIDIEHQRLHKVYVDIHDMKSVEQAFQDTHDAVVLTLGIFHKTNETPLADGTENIIRAMKEKGLRRLLMLSSLGVGESRGQGNWVVALVTRFILPYVLRDKEVQETLVKQSDLDWTILRPPQLLGKDVARPYQIWQGSPTGKRIRWKVSTGDTARALLQLVQDEKSIGRAYQISY</sequence>
<dbReference type="InterPro" id="IPR036291">
    <property type="entry name" value="NAD(P)-bd_dom_sf"/>
</dbReference>
<dbReference type="AlphaFoldDB" id="A0A1Q2M560"/>
<evidence type="ECO:0000259" key="1">
    <source>
        <dbReference type="Pfam" id="PF13460"/>
    </source>
</evidence>
<evidence type="ECO:0000313" key="3">
    <source>
        <dbReference type="Proteomes" id="UP000188219"/>
    </source>
</evidence>
<keyword evidence="3" id="KW-1185">Reference proteome</keyword>
<organism evidence="2 3">
    <name type="scientific">Microbulbifer agarilyticus</name>
    <dbReference type="NCBI Taxonomy" id="260552"/>
    <lineage>
        <taxon>Bacteria</taxon>
        <taxon>Pseudomonadati</taxon>
        <taxon>Pseudomonadota</taxon>
        <taxon>Gammaproteobacteria</taxon>
        <taxon>Cellvibrionales</taxon>
        <taxon>Microbulbiferaceae</taxon>
        <taxon>Microbulbifer</taxon>
    </lineage>
</organism>
<accession>A0A1Q2M560</accession>
<dbReference type="InterPro" id="IPR016040">
    <property type="entry name" value="NAD(P)-bd_dom"/>
</dbReference>
<dbReference type="Pfam" id="PF13460">
    <property type="entry name" value="NAD_binding_10"/>
    <property type="match status" value="1"/>
</dbReference>
<proteinExistence type="predicted"/>
<gene>
    <name evidence="2" type="ORF">Mag101_09565</name>
</gene>
<dbReference type="RefSeq" id="WP_077403998.1">
    <property type="nucleotide sequence ID" value="NZ_CP019650.1"/>
</dbReference>
<dbReference type="OrthoDB" id="9803892at2"/>
<dbReference type="GO" id="GO:0042602">
    <property type="term" value="F:riboflavin reductase (NADPH) activity"/>
    <property type="evidence" value="ECO:0007669"/>
    <property type="project" value="TreeGrafter"/>
</dbReference>
<dbReference type="InterPro" id="IPR051606">
    <property type="entry name" value="Polyketide_Oxido-like"/>
</dbReference>
<dbReference type="STRING" id="260552.Mag101_09565"/>
<dbReference type="GO" id="GO:0004074">
    <property type="term" value="F:biliverdin reductase [NAD(P)H] activity"/>
    <property type="evidence" value="ECO:0007669"/>
    <property type="project" value="TreeGrafter"/>
</dbReference>
<evidence type="ECO:0000313" key="2">
    <source>
        <dbReference type="EMBL" id="AQQ67863.1"/>
    </source>
</evidence>
<reference evidence="2" key="1">
    <citation type="submission" date="2017-02" db="EMBL/GenBank/DDBJ databases">
        <title>Genome of Microbulbifer agarilyticus GP101.</title>
        <authorList>
            <person name="Jung J."/>
            <person name="Bae S.S."/>
            <person name="Baek K."/>
        </authorList>
    </citation>
    <scope>NUCLEOTIDE SEQUENCE [LARGE SCALE GENOMIC DNA]</scope>
    <source>
        <strain evidence="2">GP101</strain>
    </source>
</reference>
<dbReference type="PANTHER" id="PTHR43355:SF2">
    <property type="entry name" value="FLAVIN REDUCTASE (NADPH)"/>
    <property type="match status" value="1"/>
</dbReference>
<dbReference type="PANTHER" id="PTHR43355">
    <property type="entry name" value="FLAVIN REDUCTASE (NADPH)"/>
    <property type="match status" value="1"/>
</dbReference>
<protein>
    <recommendedName>
        <fullName evidence="1">NAD(P)-binding domain-containing protein</fullName>
    </recommendedName>
</protein>
<name>A0A1Q2M560_9GAMM</name>
<dbReference type="Gene3D" id="3.40.50.720">
    <property type="entry name" value="NAD(P)-binding Rossmann-like Domain"/>
    <property type="match status" value="1"/>
</dbReference>
<dbReference type="EMBL" id="CP019650">
    <property type="protein sequence ID" value="AQQ67863.1"/>
    <property type="molecule type" value="Genomic_DNA"/>
</dbReference>